<dbReference type="InterPro" id="IPR007492">
    <property type="entry name" value="LytTR_DNA-bd_dom"/>
</dbReference>
<reference evidence="6" key="1">
    <citation type="submission" date="2019-07" db="EMBL/GenBank/DDBJ databases">
        <title>Chitinimonas sp. nov., isolated from Ny-Alesund, arctica soil.</title>
        <authorList>
            <person name="Xu Q."/>
            <person name="Peng F."/>
        </authorList>
    </citation>
    <scope>NUCLEOTIDE SEQUENCE [LARGE SCALE GENOMIC DNA]</scope>
    <source>
        <strain evidence="6">R3-44</strain>
    </source>
</reference>
<dbReference type="GO" id="GO:0000976">
    <property type="term" value="F:transcription cis-regulatory region binding"/>
    <property type="evidence" value="ECO:0007669"/>
    <property type="project" value="TreeGrafter"/>
</dbReference>
<evidence type="ECO:0000313" key="6">
    <source>
        <dbReference type="Proteomes" id="UP000317550"/>
    </source>
</evidence>
<dbReference type="Pfam" id="PF04397">
    <property type="entry name" value="LytTR"/>
    <property type="match status" value="1"/>
</dbReference>
<evidence type="ECO:0000259" key="3">
    <source>
        <dbReference type="PROSITE" id="PS50110"/>
    </source>
</evidence>
<dbReference type="Proteomes" id="UP000317550">
    <property type="component" value="Chromosome"/>
</dbReference>
<feature type="domain" description="HTH LytTR-type" evidence="4">
    <location>
        <begin position="165"/>
        <end position="257"/>
    </location>
</feature>
<dbReference type="Gene3D" id="2.40.50.1020">
    <property type="entry name" value="LytTr DNA-binding domain"/>
    <property type="match status" value="1"/>
</dbReference>
<dbReference type="SMART" id="SM00448">
    <property type="entry name" value="REC"/>
    <property type="match status" value="1"/>
</dbReference>
<name>A0A516SCE0_9NEIS</name>
<dbReference type="EMBL" id="CP041730">
    <property type="protein sequence ID" value="QDQ25823.1"/>
    <property type="molecule type" value="Genomic_DNA"/>
</dbReference>
<evidence type="ECO:0000256" key="1">
    <source>
        <dbReference type="ARBA" id="ARBA00023125"/>
    </source>
</evidence>
<keyword evidence="6" id="KW-1185">Reference proteome</keyword>
<dbReference type="KEGG" id="cari:FNU76_05350"/>
<dbReference type="PROSITE" id="PS50930">
    <property type="entry name" value="HTH_LYTTR"/>
    <property type="match status" value="1"/>
</dbReference>
<dbReference type="SUPFAM" id="SSF52172">
    <property type="entry name" value="CheY-like"/>
    <property type="match status" value="1"/>
</dbReference>
<accession>A0A516SCE0</accession>
<feature type="modified residue" description="4-aspartylphosphate" evidence="2">
    <location>
        <position position="55"/>
    </location>
</feature>
<dbReference type="AlphaFoldDB" id="A0A516SCE0"/>
<dbReference type="GO" id="GO:0005829">
    <property type="term" value="C:cytosol"/>
    <property type="evidence" value="ECO:0007669"/>
    <property type="project" value="TreeGrafter"/>
</dbReference>
<proteinExistence type="predicted"/>
<evidence type="ECO:0000256" key="2">
    <source>
        <dbReference type="PROSITE-ProRule" id="PRU00169"/>
    </source>
</evidence>
<dbReference type="RefSeq" id="WP_143856748.1">
    <property type="nucleotide sequence ID" value="NZ_CP041730.1"/>
</dbReference>
<sequence>MPTALIADDEVALAEYLRTQLAELWPELTILPLVHNGLDALRLIDELAPDIAFLDIRMPGLTGLEVAAKLRDTAVAPHIVFVTAYDQYAVDAFEGEAVDYLLKPPGLERLQRTVAKLQRHLNTRHSQPATPSTDLLAKLAGLLQVAPAAPRLEWIRAAHGNETRLIAVDEVIYFEARDKYVSVFTNDGESLIRTPLKELLDSLDPARFWQVHRGTIVAVRHIAGTLRDFRGRTLLKLKTHPQQLVVSRAYLHLFKQM</sequence>
<evidence type="ECO:0000259" key="4">
    <source>
        <dbReference type="PROSITE" id="PS50930"/>
    </source>
</evidence>
<keyword evidence="2" id="KW-0597">Phosphoprotein</keyword>
<dbReference type="SMART" id="SM00850">
    <property type="entry name" value="LytTR"/>
    <property type="match status" value="1"/>
</dbReference>
<dbReference type="PROSITE" id="PS50110">
    <property type="entry name" value="RESPONSE_REGULATORY"/>
    <property type="match status" value="1"/>
</dbReference>
<dbReference type="InterPro" id="IPR011006">
    <property type="entry name" value="CheY-like_superfamily"/>
</dbReference>
<gene>
    <name evidence="5" type="ORF">FNU76_05350</name>
</gene>
<dbReference type="GO" id="GO:0006355">
    <property type="term" value="P:regulation of DNA-templated transcription"/>
    <property type="evidence" value="ECO:0007669"/>
    <property type="project" value="TreeGrafter"/>
</dbReference>
<dbReference type="OrthoDB" id="236568at2"/>
<organism evidence="5 6">
    <name type="scientific">Chitinimonas arctica</name>
    <dbReference type="NCBI Taxonomy" id="2594795"/>
    <lineage>
        <taxon>Bacteria</taxon>
        <taxon>Pseudomonadati</taxon>
        <taxon>Pseudomonadota</taxon>
        <taxon>Betaproteobacteria</taxon>
        <taxon>Neisseriales</taxon>
        <taxon>Chitinibacteraceae</taxon>
        <taxon>Chitinimonas</taxon>
    </lineage>
</organism>
<dbReference type="PANTHER" id="PTHR48111:SF69">
    <property type="entry name" value="RESPONSE REGULATOR RECEIVER"/>
    <property type="match status" value="1"/>
</dbReference>
<dbReference type="Pfam" id="PF00072">
    <property type="entry name" value="Response_reg"/>
    <property type="match status" value="1"/>
</dbReference>
<dbReference type="InterPro" id="IPR001789">
    <property type="entry name" value="Sig_transdc_resp-reg_receiver"/>
</dbReference>
<evidence type="ECO:0000313" key="5">
    <source>
        <dbReference type="EMBL" id="QDQ25823.1"/>
    </source>
</evidence>
<dbReference type="GO" id="GO:0032993">
    <property type="term" value="C:protein-DNA complex"/>
    <property type="evidence" value="ECO:0007669"/>
    <property type="project" value="TreeGrafter"/>
</dbReference>
<dbReference type="GO" id="GO:0000156">
    <property type="term" value="F:phosphorelay response regulator activity"/>
    <property type="evidence" value="ECO:0007669"/>
    <property type="project" value="TreeGrafter"/>
</dbReference>
<dbReference type="InterPro" id="IPR039420">
    <property type="entry name" value="WalR-like"/>
</dbReference>
<dbReference type="PANTHER" id="PTHR48111">
    <property type="entry name" value="REGULATOR OF RPOS"/>
    <property type="match status" value="1"/>
</dbReference>
<keyword evidence="1" id="KW-0238">DNA-binding</keyword>
<dbReference type="Gene3D" id="3.40.50.2300">
    <property type="match status" value="1"/>
</dbReference>
<feature type="domain" description="Response regulatory" evidence="3">
    <location>
        <begin position="3"/>
        <end position="118"/>
    </location>
</feature>
<protein>
    <submittedName>
        <fullName evidence="5">Response regulator transcription factor</fullName>
    </submittedName>
</protein>